<feature type="domain" description="Mur ligase N-terminal catalytic" evidence="12">
    <location>
        <begin position="27"/>
        <end position="101"/>
    </location>
</feature>
<evidence type="ECO:0000256" key="10">
    <source>
        <dbReference type="HAMAP-Rule" id="MF_02019"/>
    </source>
</evidence>
<reference evidence="15" key="2">
    <citation type="submission" date="2021-04" db="EMBL/GenBank/DDBJ databases">
        <authorList>
            <person name="Gilroy R."/>
        </authorList>
    </citation>
    <scope>NUCLEOTIDE SEQUENCE</scope>
    <source>
        <strain evidence="15">CHK187-11901</strain>
    </source>
</reference>
<keyword evidence="8 10" id="KW-0131">Cell cycle</keyword>
<feature type="binding site" evidence="10">
    <location>
        <begin position="113"/>
        <end position="119"/>
    </location>
    <ligand>
        <name>ATP</name>
        <dbReference type="ChEBI" id="CHEBI:30616"/>
    </ligand>
</feature>
<dbReference type="GO" id="GO:0047480">
    <property type="term" value="F:UDP-N-acetylmuramoyl-tripeptide-D-alanyl-D-alanine ligase activity"/>
    <property type="evidence" value="ECO:0007669"/>
    <property type="project" value="UniProtKB-UniRule"/>
</dbReference>
<dbReference type="GO" id="GO:0009252">
    <property type="term" value="P:peptidoglycan biosynthetic process"/>
    <property type="evidence" value="ECO:0007669"/>
    <property type="project" value="UniProtKB-UniRule"/>
</dbReference>
<organism evidence="15 16">
    <name type="scientific">Candidatus Merdibacter merdavium</name>
    <dbReference type="NCBI Taxonomy" id="2838692"/>
    <lineage>
        <taxon>Bacteria</taxon>
        <taxon>Bacillati</taxon>
        <taxon>Bacillota</taxon>
        <taxon>Erysipelotrichia</taxon>
        <taxon>Erysipelotrichales</taxon>
        <taxon>Erysipelotrichaceae</taxon>
        <taxon>Merdibacter</taxon>
    </lineage>
</organism>
<dbReference type="InterPro" id="IPR036565">
    <property type="entry name" value="Mur-like_cat_sf"/>
</dbReference>
<dbReference type="PANTHER" id="PTHR43024">
    <property type="entry name" value="UDP-N-ACETYLMURAMOYL-TRIPEPTIDE--D-ALANYL-D-ALANINE LIGASE"/>
    <property type="match status" value="1"/>
</dbReference>
<evidence type="ECO:0000256" key="2">
    <source>
        <dbReference type="ARBA" id="ARBA00022598"/>
    </source>
</evidence>
<dbReference type="AlphaFoldDB" id="A0A9D2SVW6"/>
<comment type="catalytic activity">
    <reaction evidence="10 11">
        <text>D-alanyl-D-alanine + UDP-N-acetyl-alpha-D-muramoyl-L-alanyl-gamma-D-glutamyl-meso-2,6-diaminopimelate + ATP = UDP-N-acetyl-alpha-D-muramoyl-L-alanyl-gamma-D-glutamyl-meso-2,6-diaminopimeloyl-D-alanyl-D-alanine + ADP + phosphate + H(+)</text>
        <dbReference type="Rhea" id="RHEA:28374"/>
        <dbReference type="ChEBI" id="CHEBI:15378"/>
        <dbReference type="ChEBI" id="CHEBI:30616"/>
        <dbReference type="ChEBI" id="CHEBI:43474"/>
        <dbReference type="ChEBI" id="CHEBI:57822"/>
        <dbReference type="ChEBI" id="CHEBI:61386"/>
        <dbReference type="ChEBI" id="CHEBI:83905"/>
        <dbReference type="ChEBI" id="CHEBI:456216"/>
        <dbReference type="EC" id="6.3.2.10"/>
    </reaction>
</comment>
<evidence type="ECO:0000256" key="4">
    <source>
        <dbReference type="ARBA" id="ARBA00022741"/>
    </source>
</evidence>
<comment type="similarity">
    <text evidence="10">Belongs to the MurCDEF family. MurF subfamily.</text>
</comment>
<keyword evidence="1 10" id="KW-0963">Cytoplasm</keyword>
<dbReference type="InterPro" id="IPR004101">
    <property type="entry name" value="Mur_ligase_C"/>
</dbReference>
<evidence type="ECO:0000313" key="15">
    <source>
        <dbReference type="EMBL" id="HJC35790.1"/>
    </source>
</evidence>
<dbReference type="GO" id="GO:0071555">
    <property type="term" value="P:cell wall organization"/>
    <property type="evidence" value="ECO:0007669"/>
    <property type="project" value="UniProtKB-KW"/>
</dbReference>
<dbReference type="NCBIfam" id="TIGR01143">
    <property type="entry name" value="murF"/>
    <property type="match status" value="1"/>
</dbReference>
<dbReference type="GO" id="GO:0005524">
    <property type="term" value="F:ATP binding"/>
    <property type="evidence" value="ECO:0007669"/>
    <property type="project" value="UniProtKB-UniRule"/>
</dbReference>
<protein>
    <recommendedName>
        <fullName evidence="10 11">UDP-N-acetylmuramoyl-tripeptide--D-alanyl-D-alanine ligase</fullName>
        <ecNumber evidence="10 11">6.3.2.10</ecNumber>
    </recommendedName>
    <alternativeName>
        <fullName evidence="10">D-alanyl-D-alanine-adding enzyme</fullName>
    </alternativeName>
</protein>
<dbReference type="InterPro" id="IPR000713">
    <property type="entry name" value="Mur_ligase_N"/>
</dbReference>
<evidence type="ECO:0000256" key="8">
    <source>
        <dbReference type="ARBA" id="ARBA00023306"/>
    </source>
</evidence>
<feature type="domain" description="Mur ligase C-terminal" evidence="13">
    <location>
        <begin position="323"/>
        <end position="445"/>
    </location>
</feature>
<dbReference type="InterPro" id="IPR036615">
    <property type="entry name" value="Mur_ligase_C_dom_sf"/>
</dbReference>
<evidence type="ECO:0000256" key="1">
    <source>
        <dbReference type="ARBA" id="ARBA00022490"/>
    </source>
</evidence>
<dbReference type="PANTHER" id="PTHR43024:SF1">
    <property type="entry name" value="UDP-N-ACETYLMURAMOYL-TRIPEPTIDE--D-ALANYL-D-ALANINE LIGASE"/>
    <property type="match status" value="1"/>
</dbReference>
<dbReference type="Gene3D" id="3.90.190.20">
    <property type="entry name" value="Mur ligase, C-terminal domain"/>
    <property type="match status" value="1"/>
</dbReference>
<dbReference type="EC" id="6.3.2.10" evidence="10 11"/>
<reference evidence="15" key="1">
    <citation type="journal article" date="2021" name="PeerJ">
        <title>Extensive microbial diversity within the chicken gut microbiome revealed by metagenomics and culture.</title>
        <authorList>
            <person name="Gilroy R."/>
            <person name="Ravi A."/>
            <person name="Getino M."/>
            <person name="Pursley I."/>
            <person name="Horton D.L."/>
            <person name="Alikhan N.F."/>
            <person name="Baker D."/>
            <person name="Gharbi K."/>
            <person name="Hall N."/>
            <person name="Watson M."/>
            <person name="Adriaenssens E.M."/>
            <person name="Foster-Nyarko E."/>
            <person name="Jarju S."/>
            <person name="Secka A."/>
            <person name="Antonio M."/>
            <person name="Oren A."/>
            <person name="Chaudhuri R.R."/>
            <person name="La Ragione R."/>
            <person name="Hildebrand F."/>
            <person name="Pallen M.J."/>
        </authorList>
    </citation>
    <scope>NUCLEOTIDE SEQUENCE</scope>
    <source>
        <strain evidence="15">CHK187-11901</strain>
    </source>
</reference>
<comment type="caution">
    <text evidence="15">The sequence shown here is derived from an EMBL/GenBank/DDBJ whole genome shotgun (WGS) entry which is preliminary data.</text>
</comment>
<dbReference type="EMBL" id="DWWM01000006">
    <property type="protein sequence ID" value="HJC35790.1"/>
    <property type="molecule type" value="Genomic_DNA"/>
</dbReference>
<evidence type="ECO:0000259" key="13">
    <source>
        <dbReference type="Pfam" id="PF02875"/>
    </source>
</evidence>
<sequence>MILRSIDAVIRMLDADLIEGGDLDAMISGVSTDSRSCGRGSLFIPLVGAHFDGHDYAAQAVAQGAAAMLWQKDHPDHPHGVPIIGVEDTLQALQQLASAYRDELDLVVIGITGSNGKTSVKDILTSMLTQRYATSKTKGNRNNEIGVPLTLLELSDDDQVAVVEMGMENLGEIDLLTRMVKPDIAIITNVGEAHLENLGSVANIARAKAEIVHGLKENGVLLYNGEQEVLEAALARESLPEGTTVESFGSSPQQDLFCYGEIRQDAEGIRFCTNLMAEEVFMNIYGAHQVLNALPAIYAAKALGLSEAEILAGLAHIEKTAMRNDVIAVRSGWILDDSYKSNRQSALAALKTLHDFDVPRRVAVLSDMLDMGEAGPMLHYALGKAVAGYGIDRLCTWGEMSRFTAQGAINAGMRDVTHYETKEELQEAVRSELDAPCMILIKGSRGMHMDSVVTALSAKDKGSVEHE</sequence>
<dbReference type="GO" id="GO:0008360">
    <property type="term" value="P:regulation of cell shape"/>
    <property type="evidence" value="ECO:0007669"/>
    <property type="project" value="UniProtKB-KW"/>
</dbReference>
<feature type="domain" description="Mur ligase central" evidence="14">
    <location>
        <begin position="111"/>
        <end position="300"/>
    </location>
</feature>
<keyword evidence="4 10" id="KW-0547">Nucleotide-binding</keyword>
<comment type="subcellular location">
    <subcellularLocation>
        <location evidence="10 11">Cytoplasm</location>
    </subcellularLocation>
</comment>
<dbReference type="Gene3D" id="3.40.1390.10">
    <property type="entry name" value="MurE/MurF, N-terminal domain"/>
    <property type="match status" value="1"/>
</dbReference>
<proteinExistence type="inferred from homology"/>
<keyword evidence="9 10" id="KW-0961">Cell wall biogenesis/degradation</keyword>
<evidence type="ECO:0000256" key="11">
    <source>
        <dbReference type="RuleBase" id="RU004136"/>
    </source>
</evidence>
<dbReference type="SUPFAM" id="SSF53623">
    <property type="entry name" value="MurD-like peptide ligases, catalytic domain"/>
    <property type="match status" value="1"/>
</dbReference>
<dbReference type="Pfam" id="PF02875">
    <property type="entry name" value="Mur_ligase_C"/>
    <property type="match status" value="1"/>
</dbReference>
<dbReference type="SUPFAM" id="SSF53244">
    <property type="entry name" value="MurD-like peptide ligases, peptide-binding domain"/>
    <property type="match status" value="1"/>
</dbReference>
<keyword evidence="5 10" id="KW-0067">ATP-binding</keyword>
<evidence type="ECO:0000259" key="14">
    <source>
        <dbReference type="Pfam" id="PF08245"/>
    </source>
</evidence>
<dbReference type="InterPro" id="IPR035911">
    <property type="entry name" value="MurE/MurF_N"/>
</dbReference>
<evidence type="ECO:0000256" key="3">
    <source>
        <dbReference type="ARBA" id="ARBA00022618"/>
    </source>
</evidence>
<dbReference type="GO" id="GO:0005737">
    <property type="term" value="C:cytoplasm"/>
    <property type="evidence" value="ECO:0007669"/>
    <property type="project" value="UniProtKB-SubCell"/>
</dbReference>
<dbReference type="Pfam" id="PF01225">
    <property type="entry name" value="Mur_ligase"/>
    <property type="match status" value="1"/>
</dbReference>
<dbReference type="InterPro" id="IPR013221">
    <property type="entry name" value="Mur_ligase_cen"/>
</dbReference>
<evidence type="ECO:0000259" key="12">
    <source>
        <dbReference type="Pfam" id="PF01225"/>
    </source>
</evidence>
<keyword evidence="7 10" id="KW-0573">Peptidoglycan synthesis</keyword>
<name>A0A9D2SVW6_9FIRM</name>
<dbReference type="InterPro" id="IPR051046">
    <property type="entry name" value="MurCDEF_CellWall_CoF430Synth"/>
</dbReference>
<comment type="pathway">
    <text evidence="10 11">Cell wall biogenesis; peptidoglycan biosynthesis.</text>
</comment>
<evidence type="ECO:0000313" key="16">
    <source>
        <dbReference type="Proteomes" id="UP000823896"/>
    </source>
</evidence>
<dbReference type="InterPro" id="IPR005863">
    <property type="entry name" value="UDP-N-AcMur_synth"/>
</dbReference>
<evidence type="ECO:0000256" key="5">
    <source>
        <dbReference type="ARBA" id="ARBA00022840"/>
    </source>
</evidence>
<evidence type="ECO:0000256" key="6">
    <source>
        <dbReference type="ARBA" id="ARBA00022960"/>
    </source>
</evidence>
<dbReference type="Gene3D" id="3.40.1190.10">
    <property type="entry name" value="Mur-like, catalytic domain"/>
    <property type="match status" value="1"/>
</dbReference>
<dbReference type="Proteomes" id="UP000823896">
    <property type="component" value="Unassembled WGS sequence"/>
</dbReference>
<keyword evidence="3 10" id="KW-0132">Cell division</keyword>
<dbReference type="HAMAP" id="MF_02019">
    <property type="entry name" value="MurF"/>
    <property type="match status" value="1"/>
</dbReference>
<dbReference type="GO" id="GO:0051301">
    <property type="term" value="P:cell division"/>
    <property type="evidence" value="ECO:0007669"/>
    <property type="project" value="UniProtKB-KW"/>
</dbReference>
<evidence type="ECO:0000256" key="9">
    <source>
        <dbReference type="ARBA" id="ARBA00023316"/>
    </source>
</evidence>
<comment type="function">
    <text evidence="10 11">Involved in cell wall formation. Catalyzes the final step in the synthesis of UDP-N-acetylmuramoyl-pentapeptide, the precursor of murein.</text>
</comment>
<dbReference type="SUPFAM" id="SSF63418">
    <property type="entry name" value="MurE/MurF N-terminal domain"/>
    <property type="match status" value="1"/>
</dbReference>
<dbReference type="Pfam" id="PF08245">
    <property type="entry name" value="Mur_ligase_M"/>
    <property type="match status" value="1"/>
</dbReference>
<keyword evidence="6 10" id="KW-0133">Cell shape</keyword>
<evidence type="ECO:0000256" key="7">
    <source>
        <dbReference type="ARBA" id="ARBA00022984"/>
    </source>
</evidence>
<keyword evidence="2 10" id="KW-0436">Ligase</keyword>
<accession>A0A9D2SVW6</accession>
<gene>
    <name evidence="10" type="primary">murF</name>
    <name evidence="15" type="ORF">H9702_01500</name>
</gene>